<keyword evidence="3" id="KW-1003">Cell membrane</keyword>
<keyword evidence="4 7" id="KW-0812">Transmembrane</keyword>
<name>A0ABV9MWJ4_9ENTE</name>
<dbReference type="Gene3D" id="1.10.3720.10">
    <property type="entry name" value="MetI-like"/>
    <property type="match status" value="1"/>
</dbReference>
<feature type="transmembrane region" description="Helical" evidence="7">
    <location>
        <begin position="58"/>
        <end position="84"/>
    </location>
</feature>
<proteinExistence type="inferred from homology"/>
<comment type="similarity">
    <text evidence="7">Belongs to the binding-protein-dependent transport system permease family.</text>
</comment>
<evidence type="ECO:0000256" key="1">
    <source>
        <dbReference type="ARBA" id="ARBA00004651"/>
    </source>
</evidence>
<evidence type="ECO:0000313" key="9">
    <source>
        <dbReference type="EMBL" id="MFC4719501.1"/>
    </source>
</evidence>
<keyword evidence="6 7" id="KW-0472">Membrane</keyword>
<evidence type="ECO:0000256" key="6">
    <source>
        <dbReference type="ARBA" id="ARBA00023136"/>
    </source>
</evidence>
<evidence type="ECO:0000256" key="4">
    <source>
        <dbReference type="ARBA" id="ARBA00022692"/>
    </source>
</evidence>
<accession>A0ABV9MWJ4</accession>
<keyword evidence="5 7" id="KW-1133">Transmembrane helix</keyword>
<feature type="transmembrane region" description="Helical" evidence="7">
    <location>
        <begin position="189"/>
        <end position="210"/>
    </location>
</feature>
<dbReference type="InterPro" id="IPR000515">
    <property type="entry name" value="MetI-like"/>
</dbReference>
<comment type="subcellular location">
    <subcellularLocation>
        <location evidence="1 7">Cell membrane</location>
        <topology evidence="1 7">Multi-pass membrane protein</topology>
    </subcellularLocation>
</comment>
<evidence type="ECO:0000256" key="7">
    <source>
        <dbReference type="RuleBase" id="RU363032"/>
    </source>
</evidence>
<dbReference type="PANTHER" id="PTHR30151">
    <property type="entry name" value="ALKANE SULFONATE ABC TRANSPORTER-RELATED, MEMBRANE SUBUNIT"/>
    <property type="match status" value="1"/>
</dbReference>
<dbReference type="Proteomes" id="UP001595969">
    <property type="component" value="Unassembled WGS sequence"/>
</dbReference>
<feature type="transmembrane region" description="Helical" evidence="7">
    <location>
        <begin position="96"/>
        <end position="120"/>
    </location>
</feature>
<feature type="transmembrane region" description="Helical" evidence="7">
    <location>
        <begin position="126"/>
        <end position="145"/>
    </location>
</feature>
<dbReference type="InterPro" id="IPR035906">
    <property type="entry name" value="MetI-like_sf"/>
</dbReference>
<comment type="caution">
    <text evidence="9">The sequence shown here is derived from an EMBL/GenBank/DDBJ whole genome shotgun (WGS) entry which is preliminary data.</text>
</comment>
<sequence length="257" mass="28518">MKRRPRSTHIKLSSVFSVVFLLLLWQLVSFFGLVPSFMLPSPIQVGQAFIQDFSLLAFHARVTLIEAALGLLLGVFFGVVVAIVMDHFEKVKEAVYPLLVLTQTVPTIAVAPLLTIWFGFGIFPKVVLIVVTIFFPVAVAMLNGFSSVDQDELRLMHSMGANTRQILWHVKLPASLGDFFSALKIGVTYAVIGAVISEWLGGFEGLGVYMTRVRKSYAFDKMFAVILLISLISLLLMAVVNLLEKIAMPWKKEGENK</sequence>
<keyword evidence="2 7" id="KW-0813">Transport</keyword>
<reference evidence="10" key="1">
    <citation type="journal article" date="2019" name="Int. J. Syst. Evol. Microbiol.">
        <title>The Global Catalogue of Microorganisms (GCM) 10K type strain sequencing project: providing services to taxonomists for standard genome sequencing and annotation.</title>
        <authorList>
            <consortium name="The Broad Institute Genomics Platform"/>
            <consortium name="The Broad Institute Genome Sequencing Center for Infectious Disease"/>
            <person name="Wu L."/>
            <person name="Ma J."/>
        </authorList>
    </citation>
    <scope>NUCLEOTIDE SEQUENCE [LARGE SCALE GENOMIC DNA]</scope>
    <source>
        <strain evidence="10">CGMCC 1.19032</strain>
    </source>
</reference>
<evidence type="ECO:0000313" key="10">
    <source>
        <dbReference type="Proteomes" id="UP001595969"/>
    </source>
</evidence>
<dbReference type="EMBL" id="JBHSGS010000040">
    <property type="protein sequence ID" value="MFC4719501.1"/>
    <property type="molecule type" value="Genomic_DNA"/>
</dbReference>
<gene>
    <name evidence="9" type="ORF">ACFO5I_07115</name>
</gene>
<dbReference type="RefSeq" id="WP_239576050.1">
    <property type="nucleotide sequence ID" value="NZ_JAFBFD010000005.1"/>
</dbReference>
<evidence type="ECO:0000256" key="2">
    <source>
        <dbReference type="ARBA" id="ARBA00022448"/>
    </source>
</evidence>
<dbReference type="CDD" id="cd06261">
    <property type="entry name" value="TM_PBP2"/>
    <property type="match status" value="1"/>
</dbReference>
<dbReference type="PANTHER" id="PTHR30151:SF20">
    <property type="entry name" value="ABC TRANSPORTER PERMEASE PROTEIN HI_0355-RELATED"/>
    <property type="match status" value="1"/>
</dbReference>
<evidence type="ECO:0000259" key="8">
    <source>
        <dbReference type="PROSITE" id="PS50928"/>
    </source>
</evidence>
<evidence type="ECO:0000256" key="3">
    <source>
        <dbReference type="ARBA" id="ARBA00022475"/>
    </source>
</evidence>
<organism evidence="9 10">
    <name type="scientific">Enterococcus lemanii</name>
    <dbReference type="NCBI Taxonomy" id="1159752"/>
    <lineage>
        <taxon>Bacteria</taxon>
        <taxon>Bacillati</taxon>
        <taxon>Bacillota</taxon>
        <taxon>Bacilli</taxon>
        <taxon>Lactobacillales</taxon>
        <taxon>Enterococcaceae</taxon>
        <taxon>Enterococcus</taxon>
    </lineage>
</organism>
<keyword evidence="10" id="KW-1185">Reference proteome</keyword>
<dbReference type="SUPFAM" id="SSF161098">
    <property type="entry name" value="MetI-like"/>
    <property type="match status" value="1"/>
</dbReference>
<feature type="domain" description="ABC transmembrane type-1" evidence="8">
    <location>
        <begin position="60"/>
        <end position="244"/>
    </location>
</feature>
<protein>
    <submittedName>
        <fullName evidence="9">ABC transporter permease</fullName>
    </submittedName>
</protein>
<evidence type="ECO:0000256" key="5">
    <source>
        <dbReference type="ARBA" id="ARBA00022989"/>
    </source>
</evidence>
<feature type="transmembrane region" description="Helical" evidence="7">
    <location>
        <begin position="12"/>
        <end position="38"/>
    </location>
</feature>
<dbReference type="Pfam" id="PF00528">
    <property type="entry name" value="BPD_transp_1"/>
    <property type="match status" value="1"/>
</dbReference>
<feature type="transmembrane region" description="Helical" evidence="7">
    <location>
        <begin position="222"/>
        <end position="243"/>
    </location>
</feature>
<dbReference type="PROSITE" id="PS50928">
    <property type="entry name" value="ABC_TM1"/>
    <property type="match status" value="1"/>
</dbReference>